<dbReference type="GeneID" id="56451940"/>
<evidence type="ECO:0000313" key="8">
    <source>
        <dbReference type="Proteomes" id="UP000298774"/>
    </source>
</evidence>
<dbReference type="GO" id="GO:0016020">
    <property type="term" value="C:membrane"/>
    <property type="evidence" value="ECO:0007669"/>
    <property type="project" value="UniProtKB-SubCell"/>
</dbReference>
<dbReference type="PANTHER" id="PTHR43847">
    <property type="entry name" value="BLL3993 PROTEIN"/>
    <property type="match status" value="1"/>
</dbReference>
<protein>
    <submittedName>
        <fullName evidence="6">Isoprenylcysteine carboxylmethyltransferase family protein</fullName>
    </submittedName>
</protein>
<evidence type="ECO:0000256" key="3">
    <source>
        <dbReference type="ARBA" id="ARBA00022989"/>
    </source>
</evidence>
<dbReference type="Proteomes" id="UP000298774">
    <property type="component" value="Chromosome"/>
</dbReference>
<evidence type="ECO:0000313" key="7">
    <source>
        <dbReference type="EMBL" id="QCO08037.1"/>
    </source>
</evidence>
<dbReference type="EMBL" id="CP032339">
    <property type="protein sequence ID" value="QCO08037.1"/>
    <property type="molecule type" value="Genomic_DNA"/>
</dbReference>
<name>A0A0P0ESZ6_AZOBR</name>
<reference evidence="7 8" key="1">
    <citation type="submission" date="2018-09" db="EMBL/GenBank/DDBJ databases">
        <title>Whole genome based analysis of evolution and adaptive divergence in Indian and Brazilian strains of Azospirillum brasilense.</title>
        <authorList>
            <person name="Singh C."/>
            <person name="Tripathi A.K."/>
        </authorList>
    </citation>
    <scope>NUCLEOTIDE SEQUENCE [LARGE SCALE GENOMIC DNA]</scope>
    <source>
        <strain evidence="7 8">MTCC4038</strain>
    </source>
</reference>
<dbReference type="Gene3D" id="1.20.120.1630">
    <property type="match status" value="1"/>
</dbReference>
<dbReference type="EMBL" id="JAWXYC010000004">
    <property type="protein sequence ID" value="MDX5954177.1"/>
    <property type="molecule type" value="Genomic_DNA"/>
</dbReference>
<dbReference type="Pfam" id="PF04140">
    <property type="entry name" value="ICMT"/>
    <property type="match status" value="1"/>
</dbReference>
<feature type="transmembrane region" description="Helical" evidence="5">
    <location>
        <begin position="71"/>
        <end position="91"/>
    </location>
</feature>
<evidence type="ECO:0000256" key="1">
    <source>
        <dbReference type="ARBA" id="ARBA00004141"/>
    </source>
</evidence>
<accession>A0A0P0ESZ6</accession>
<proteinExistence type="predicted"/>
<evidence type="ECO:0000313" key="9">
    <source>
        <dbReference type="Proteomes" id="UP001277471"/>
    </source>
</evidence>
<evidence type="ECO:0000256" key="5">
    <source>
        <dbReference type="SAM" id="Phobius"/>
    </source>
</evidence>
<keyword evidence="9" id="KW-1185">Reference proteome</keyword>
<dbReference type="AlphaFoldDB" id="A0A0P0ESZ6"/>
<organism evidence="7 8">
    <name type="scientific">Azospirillum brasilense</name>
    <dbReference type="NCBI Taxonomy" id="192"/>
    <lineage>
        <taxon>Bacteria</taxon>
        <taxon>Pseudomonadati</taxon>
        <taxon>Pseudomonadota</taxon>
        <taxon>Alphaproteobacteria</taxon>
        <taxon>Rhodospirillales</taxon>
        <taxon>Azospirillaceae</taxon>
        <taxon>Azospirillum</taxon>
    </lineage>
</organism>
<dbReference type="InterPro" id="IPR007269">
    <property type="entry name" value="ICMT_MeTrfase"/>
</dbReference>
<dbReference type="KEGG" id="abf:AMK58_08460"/>
<keyword evidence="2 5" id="KW-0812">Transmembrane</keyword>
<dbReference type="PANTHER" id="PTHR43847:SF1">
    <property type="entry name" value="BLL3993 PROTEIN"/>
    <property type="match status" value="1"/>
</dbReference>
<dbReference type="Proteomes" id="UP001277471">
    <property type="component" value="Unassembled WGS sequence"/>
</dbReference>
<dbReference type="GO" id="GO:0004671">
    <property type="term" value="F:protein C-terminal S-isoprenylcysteine carboxyl O-methyltransferase activity"/>
    <property type="evidence" value="ECO:0007669"/>
    <property type="project" value="InterPro"/>
</dbReference>
<dbReference type="RefSeq" id="WP_035674489.1">
    <property type="nucleotide sequence ID" value="NZ_CP012914.1"/>
</dbReference>
<feature type="transmembrane region" description="Helical" evidence="5">
    <location>
        <begin position="47"/>
        <end position="65"/>
    </location>
</feature>
<evidence type="ECO:0000313" key="6">
    <source>
        <dbReference type="EMBL" id="MDX5954177.1"/>
    </source>
</evidence>
<sequence length="179" mass="19490">METLPLGWPHVILLLVAAQRLGELVVAQRNTRRLLAEGAQEVGAAHYPLFVGLHAGWLALLFAVVPADAPINGWLLALFVLLQAGRVWVIATLGRFWTTRIVTLPGAPLVRRGPFRWVRHPNYLVVAGELAVLPLVFGAWWIAALATLLNVPLTLHRIRVEDGALSGRRALRSAGSTAS</sequence>
<evidence type="ECO:0000256" key="2">
    <source>
        <dbReference type="ARBA" id="ARBA00022692"/>
    </source>
</evidence>
<reference evidence="6 9" key="2">
    <citation type="submission" date="2023-11" db="EMBL/GenBank/DDBJ databases">
        <title>MicrobeMod: A computational toolkit for identifying prokaryotic methylation and restriction-modification with nanopore sequencing.</title>
        <authorList>
            <person name="Crits-Christoph A."/>
            <person name="Kang S.C."/>
            <person name="Lee H."/>
            <person name="Ostrov N."/>
        </authorList>
    </citation>
    <scope>NUCLEOTIDE SEQUENCE [LARGE SCALE GENOMIC DNA]</scope>
    <source>
        <strain evidence="6 9">ATCC 29145</strain>
    </source>
</reference>
<feature type="transmembrane region" description="Helical" evidence="5">
    <location>
        <begin position="121"/>
        <end position="143"/>
    </location>
</feature>
<dbReference type="InterPro" id="IPR052527">
    <property type="entry name" value="Metal_cation-efflux_comp"/>
</dbReference>
<keyword evidence="4 5" id="KW-0472">Membrane</keyword>
<evidence type="ECO:0000256" key="4">
    <source>
        <dbReference type="ARBA" id="ARBA00023136"/>
    </source>
</evidence>
<feature type="transmembrane region" description="Helical" evidence="5">
    <location>
        <begin position="6"/>
        <end position="26"/>
    </location>
</feature>
<keyword evidence="3 5" id="KW-1133">Transmembrane helix</keyword>
<gene>
    <name evidence="7" type="ORF">D3868_02635</name>
    <name evidence="6" type="ORF">SIM66_23675</name>
</gene>
<comment type="subcellular location">
    <subcellularLocation>
        <location evidence="1">Membrane</location>
        <topology evidence="1">Multi-pass membrane protein</topology>
    </subcellularLocation>
</comment>